<sequence>MIFNYYKNKFLINTTAILLFFTLTTAFIIYPSLMEIAKVNQEIINERIKLEKKLALGLNIKKIIQDLENIEGSAKQLDDALLNKGQELDFINNLELLGSKYGLQVIINSDFISQDGGFNVSKIEIQVTATGNYRSILKFIKAIESQKNYFILKSIVFSKNKKAGSSDLTVQLTGDIYFKK</sequence>
<evidence type="ECO:0000313" key="2">
    <source>
        <dbReference type="EMBL" id="OGY52966.1"/>
    </source>
</evidence>
<feature type="transmembrane region" description="Helical" evidence="1">
    <location>
        <begin position="12"/>
        <end position="33"/>
    </location>
</feature>
<dbReference type="EMBL" id="MHIM01000009">
    <property type="protein sequence ID" value="OGY52966.1"/>
    <property type="molecule type" value="Genomic_DNA"/>
</dbReference>
<gene>
    <name evidence="2" type="ORF">A3A02_04475</name>
</gene>
<accession>A0A1G1YMC8</accession>
<keyword evidence="1" id="KW-1133">Transmembrane helix</keyword>
<keyword evidence="1" id="KW-0812">Transmembrane</keyword>
<dbReference type="InterPro" id="IPR007445">
    <property type="entry name" value="PilO"/>
</dbReference>
<proteinExistence type="predicted"/>
<dbReference type="Gene3D" id="3.30.70.60">
    <property type="match status" value="1"/>
</dbReference>
<dbReference type="GO" id="GO:0043683">
    <property type="term" value="P:type IV pilus assembly"/>
    <property type="evidence" value="ECO:0007669"/>
    <property type="project" value="InterPro"/>
</dbReference>
<evidence type="ECO:0000256" key="1">
    <source>
        <dbReference type="SAM" id="Phobius"/>
    </source>
</evidence>
<name>A0A1G1YMC8_9BACT</name>
<dbReference type="AlphaFoldDB" id="A0A1G1YMC8"/>
<comment type="caution">
    <text evidence="2">The sequence shown here is derived from an EMBL/GenBank/DDBJ whole genome shotgun (WGS) entry which is preliminary data.</text>
</comment>
<protein>
    <recommendedName>
        <fullName evidence="4">Type 4 fimbrial biogenesis protein PilO</fullName>
    </recommendedName>
</protein>
<organism evidence="2 3">
    <name type="scientific">Candidatus Buchananbacteria bacterium RIFCSPLOWO2_01_FULL_39_33</name>
    <dbReference type="NCBI Taxonomy" id="1797543"/>
    <lineage>
        <taxon>Bacteria</taxon>
        <taxon>Candidatus Buchananiibacteriota</taxon>
    </lineage>
</organism>
<dbReference type="InterPro" id="IPR014717">
    <property type="entry name" value="Transl_elong_EF1B/ribsomal_bS6"/>
</dbReference>
<keyword evidence="1" id="KW-0472">Membrane</keyword>
<evidence type="ECO:0008006" key="4">
    <source>
        <dbReference type="Google" id="ProtNLM"/>
    </source>
</evidence>
<dbReference type="Proteomes" id="UP000177376">
    <property type="component" value="Unassembled WGS sequence"/>
</dbReference>
<dbReference type="GO" id="GO:0043107">
    <property type="term" value="P:type IV pilus-dependent motility"/>
    <property type="evidence" value="ECO:0007669"/>
    <property type="project" value="InterPro"/>
</dbReference>
<reference evidence="2 3" key="1">
    <citation type="journal article" date="2016" name="Nat. Commun.">
        <title>Thousands of microbial genomes shed light on interconnected biogeochemical processes in an aquifer system.</title>
        <authorList>
            <person name="Anantharaman K."/>
            <person name="Brown C.T."/>
            <person name="Hug L.A."/>
            <person name="Sharon I."/>
            <person name="Castelle C.J."/>
            <person name="Probst A.J."/>
            <person name="Thomas B.C."/>
            <person name="Singh A."/>
            <person name="Wilkins M.J."/>
            <person name="Karaoz U."/>
            <person name="Brodie E.L."/>
            <person name="Williams K.H."/>
            <person name="Hubbard S.S."/>
            <person name="Banfield J.F."/>
        </authorList>
    </citation>
    <scope>NUCLEOTIDE SEQUENCE [LARGE SCALE GENOMIC DNA]</scope>
</reference>
<dbReference type="Pfam" id="PF04350">
    <property type="entry name" value="PilO"/>
    <property type="match status" value="1"/>
</dbReference>
<evidence type="ECO:0000313" key="3">
    <source>
        <dbReference type="Proteomes" id="UP000177376"/>
    </source>
</evidence>